<dbReference type="Proteomes" id="UP000654075">
    <property type="component" value="Unassembled WGS sequence"/>
</dbReference>
<proteinExistence type="predicted"/>
<sequence length="288" mass="30200">DRHREKSRERREKDRHSSREKRPSRSRSRAPKRRKIDSAISRSPSRHGSDARRSFRPGGGFDVSTALAVPSSSSGDGSLPMLSAGALDAAMAAAKAAAAAAQAARARGGSAHSALGPQASPEEVQGFILLNPVDPEASTRLRAMPPHLQRIVMDRGPLMGTRNPSSVLIVRIRDAERGANRTAEGLGMAAPPPPLGSDPIVERLIRTYNLDARAAGMLRALPPDQQQAAALLPLSEARNPSAFVMAQLSMPRNSSGVTGFLGGMTSGGGSPMAPAPAHRAILAGPYGL</sequence>
<evidence type="ECO:0000256" key="1">
    <source>
        <dbReference type="SAM" id="MobiDB-lite"/>
    </source>
</evidence>
<accession>A0A813GUT8</accession>
<dbReference type="EMBL" id="CAJNNV010029691">
    <property type="protein sequence ID" value="CAE8629700.1"/>
    <property type="molecule type" value="Genomic_DNA"/>
</dbReference>
<organism evidence="2 3">
    <name type="scientific">Polarella glacialis</name>
    <name type="common">Dinoflagellate</name>
    <dbReference type="NCBI Taxonomy" id="89957"/>
    <lineage>
        <taxon>Eukaryota</taxon>
        <taxon>Sar</taxon>
        <taxon>Alveolata</taxon>
        <taxon>Dinophyceae</taxon>
        <taxon>Suessiales</taxon>
        <taxon>Suessiaceae</taxon>
        <taxon>Polarella</taxon>
    </lineage>
</organism>
<feature type="compositionally biased region" description="Basic and acidic residues" evidence="1">
    <location>
        <begin position="1"/>
        <end position="23"/>
    </location>
</feature>
<keyword evidence="3" id="KW-1185">Reference proteome</keyword>
<evidence type="ECO:0000313" key="2">
    <source>
        <dbReference type="EMBL" id="CAE8629700.1"/>
    </source>
</evidence>
<feature type="region of interest" description="Disordered" evidence="1">
    <location>
        <begin position="1"/>
        <end position="58"/>
    </location>
</feature>
<reference evidence="2" key="1">
    <citation type="submission" date="2021-02" db="EMBL/GenBank/DDBJ databases">
        <authorList>
            <person name="Dougan E. K."/>
            <person name="Rhodes N."/>
            <person name="Thang M."/>
            <person name="Chan C."/>
        </authorList>
    </citation>
    <scope>NUCLEOTIDE SEQUENCE</scope>
</reference>
<feature type="non-terminal residue" evidence="2">
    <location>
        <position position="1"/>
    </location>
</feature>
<dbReference type="AlphaFoldDB" id="A0A813GUT8"/>
<gene>
    <name evidence="2" type="ORF">PGLA1383_LOCUS46124</name>
</gene>
<name>A0A813GUT8_POLGL</name>
<feature type="compositionally biased region" description="Basic residues" evidence="1">
    <location>
        <begin position="24"/>
        <end position="35"/>
    </location>
</feature>
<dbReference type="OrthoDB" id="442221at2759"/>
<protein>
    <submittedName>
        <fullName evidence="2">Uncharacterized protein</fullName>
    </submittedName>
</protein>
<evidence type="ECO:0000313" key="3">
    <source>
        <dbReference type="Proteomes" id="UP000654075"/>
    </source>
</evidence>
<comment type="caution">
    <text evidence="2">The sequence shown here is derived from an EMBL/GenBank/DDBJ whole genome shotgun (WGS) entry which is preliminary data.</text>
</comment>